<sequence length="82" mass="9765">LQLVNAHNKFLVFDFLTLKLIPHESTISSRKERHLSRAETMAIVVSRDFKHNRFIRFDIDDGTCFIPYILWINQETSCHFSR</sequence>
<dbReference type="InterPro" id="IPR012340">
    <property type="entry name" value="NA-bd_OB-fold"/>
</dbReference>
<organism evidence="1 2">
    <name type="scientific">Solanum verrucosum</name>
    <dbReference type="NCBI Taxonomy" id="315347"/>
    <lineage>
        <taxon>Eukaryota</taxon>
        <taxon>Viridiplantae</taxon>
        <taxon>Streptophyta</taxon>
        <taxon>Embryophyta</taxon>
        <taxon>Tracheophyta</taxon>
        <taxon>Spermatophyta</taxon>
        <taxon>Magnoliopsida</taxon>
        <taxon>eudicotyledons</taxon>
        <taxon>Gunneridae</taxon>
        <taxon>Pentapetalae</taxon>
        <taxon>asterids</taxon>
        <taxon>lamiids</taxon>
        <taxon>Solanales</taxon>
        <taxon>Solanaceae</taxon>
        <taxon>Solanoideae</taxon>
        <taxon>Solaneae</taxon>
        <taxon>Solanum</taxon>
    </lineage>
</organism>
<dbReference type="AlphaFoldDB" id="A0AAF0R955"/>
<gene>
    <name evidence="1" type="ORF">MTR67_027431</name>
</gene>
<keyword evidence="2" id="KW-1185">Reference proteome</keyword>
<evidence type="ECO:0000313" key="2">
    <source>
        <dbReference type="Proteomes" id="UP001234989"/>
    </source>
</evidence>
<dbReference type="EMBL" id="CP133617">
    <property type="protein sequence ID" value="WMV34046.1"/>
    <property type="molecule type" value="Genomic_DNA"/>
</dbReference>
<dbReference type="Gene3D" id="2.40.50.140">
    <property type="entry name" value="Nucleic acid-binding proteins"/>
    <property type="match status" value="1"/>
</dbReference>
<dbReference type="Proteomes" id="UP001234989">
    <property type="component" value="Chromosome 6"/>
</dbReference>
<protein>
    <submittedName>
        <fullName evidence="1">Uncharacterized protein</fullName>
    </submittedName>
</protein>
<evidence type="ECO:0000313" key="1">
    <source>
        <dbReference type="EMBL" id="WMV34046.1"/>
    </source>
</evidence>
<accession>A0AAF0R955</accession>
<name>A0AAF0R955_SOLVR</name>
<reference evidence="1" key="1">
    <citation type="submission" date="2023-08" db="EMBL/GenBank/DDBJ databases">
        <title>A de novo genome assembly of Solanum verrucosum Schlechtendal, a Mexican diploid species geographically isolated from the other diploid A-genome species in potato relatives.</title>
        <authorList>
            <person name="Hosaka K."/>
        </authorList>
    </citation>
    <scope>NUCLEOTIDE SEQUENCE</scope>
    <source>
        <tissue evidence="1">Young leaves</tissue>
    </source>
</reference>
<feature type="non-terminal residue" evidence="1">
    <location>
        <position position="1"/>
    </location>
</feature>
<proteinExistence type="predicted"/>